<keyword evidence="1" id="KW-0808">Transferase</keyword>
<evidence type="ECO:0000256" key="2">
    <source>
        <dbReference type="ARBA" id="ARBA00023315"/>
    </source>
</evidence>
<dbReference type="InterPro" id="IPR050832">
    <property type="entry name" value="Bact_Acetyltransf"/>
</dbReference>
<sequence>MALMTDRPGSSTMTIALAAPGDGRAAVALGALAVSGHGAAPSALAQAIDTHGGQVPLPFGRGRCLIARIGGTVAGMVYTTPAIRWIQEHPPAQRAALVHSLVEIELLAVAESHRGQGIGTELLATAEETARSAGSHLALAKVRIGAFATMRWYRKRGYTIAAQAEPVIFRTRAGFESCDDGSDGYQLAVKTLQPGVVLRRRSERGSSMLVAEHVASNPGNR</sequence>
<accession>A0A0C5G865</accession>
<dbReference type="PROSITE" id="PS51186">
    <property type="entry name" value="GNAT"/>
    <property type="match status" value="1"/>
</dbReference>
<name>A0A0C5G865_9ACTN</name>
<feature type="domain" description="N-acetyltransferase" evidence="3">
    <location>
        <begin position="13"/>
        <end position="193"/>
    </location>
</feature>
<proteinExistence type="predicted"/>
<reference evidence="4 5" key="1">
    <citation type="submission" date="2015-02" db="EMBL/GenBank/DDBJ databases">
        <title>Genome sequence of thermotolerant Streptomyces cyaneogriseus subsp. Noncyanogenus NMWT1, the producer of nematocidal antibiotics nemadectin.</title>
        <authorList>
            <person name="Wang H."/>
            <person name="Li C."/>
            <person name="Xiang W."/>
            <person name="Wang X."/>
        </authorList>
    </citation>
    <scope>NUCLEOTIDE SEQUENCE [LARGE SCALE GENOMIC DNA]</scope>
    <source>
        <strain evidence="4 5">NMWT 1</strain>
    </source>
</reference>
<dbReference type="InterPro" id="IPR000182">
    <property type="entry name" value="GNAT_dom"/>
</dbReference>
<protein>
    <recommendedName>
        <fullName evidence="3">N-acetyltransferase domain-containing protein</fullName>
    </recommendedName>
</protein>
<evidence type="ECO:0000313" key="5">
    <source>
        <dbReference type="Proteomes" id="UP000032234"/>
    </source>
</evidence>
<dbReference type="GO" id="GO:0016747">
    <property type="term" value="F:acyltransferase activity, transferring groups other than amino-acyl groups"/>
    <property type="evidence" value="ECO:0007669"/>
    <property type="project" value="InterPro"/>
</dbReference>
<keyword evidence="5" id="KW-1185">Reference proteome</keyword>
<dbReference type="HOGENOM" id="CLU_085729_0_0_11"/>
<evidence type="ECO:0000256" key="1">
    <source>
        <dbReference type="ARBA" id="ARBA00022679"/>
    </source>
</evidence>
<dbReference type="AlphaFoldDB" id="A0A0C5G865"/>
<dbReference type="Pfam" id="PF00583">
    <property type="entry name" value="Acetyltransf_1"/>
    <property type="match status" value="1"/>
</dbReference>
<evidence type="ECO:0000259" key="3">
    <source>
        <dbReference type="PROSITE" id="PS51186"/>
    </source>
</evidence>
<gene>
    <name evidence="4" type="ORF">TU94_00250</name>
</gene>
<dbReference type="CDD" id="cd04301">
    <property type="entry name" value="NAT_SF"/>
    <property type="match status" value="1"/>
</dbReference>
<dbReference type="Proteomes" id="UP000032234">
    <property type="component" value="Chromosome"/>
</dbReference>
<keyword evidence="2" id="KW-0012">Acyltransferase</keyword>
<dbReference type="KEGG" id="scw:TU94_00250"/>
<dbReference type="PATRIC" id="fig|477245.3.peg.69"/>
<dbReference type="STRING" id="477245.TU94_00250"/>
<dbReference type="SUPFAM" id="SSF55729">
    <property type="entry name" value="Acyl-CoA N-acyltransferases (Nat)"/>
    <property type="match status" value="1"/>
</dbReference>
<dbReference type="PANTHER" id="PTHR43877">
    <property type="entry name" value="AMINOALKYLPHOSPHONATE N-ACETYLTRANSFERASE-RELATED-RELATED"/>
    <property type="match status" value="1"/>
</dbReference>
<evidence type="ECO:0000313" key="4">
    <source>
        <dbReference type="EMBL" id="AJP00221.1"/>
    </source>
</evidence>
<dbReference type="Gene3D" id="3.40.630.30">
    <property type="match status" value="1"/>
</dbReference>
<dbReference type="InterPro" id="IPR016181">
    <property type="entry name" value="Acyl_CoA_acyltransferase"/>
</dbReference>
<dbReference type="EMBL" id="CP010849">
    <property type="protein sequence ID" value="AJP00221.1"/>
    <property type="molecule type" value="Genomic_DNA"/>
</dbReference>
<organism evidence="4 5">
    <name type="scientific">Streptomyces cyaneogriseus subsp. noncyanogenus</name>
    <dbReference type="NCBI Taxonomy" id="477245"/>
    <lineage>
        <taxon>Bacteria</taxon>
        <taxon>Bacillati</taxon>
        <taxon>Actinomycetota</taxon>
        <taxon>Actinomycetes</taxon>
        <taxon>Kitasatosporales</taxon>
        <taxon>Streptomycetaceae</taxon>
        <taxon>Streptomyces</taxon>
    </lineage>
</organism>